<organism evidence="1 2">
    <name type="scientific">Vermiconidia calcicola</name>
    <dbReference type="NCBI Taxonomy" id="1690605"/>
    <lineage>
        <taxon>Eukaryota</taxon>
        <taxon>Fungi</taxon>
        <taxon>Dikarya</taxon>
        <taxon>Ascomycota</taxon>
        <taxon>Pezizomycotina</taxon>
        <taxon>Dothideomycetes</taxon>
        <taxon>Dothideomycetidae</taxon>
        <taxon>Mycosphaerellales</taxon>
        <taxon>Extremaceae</taxon>
        <taxon>Vermiconidia</taxon>
    </lineage>
</organism>
<evidence type="ECO:0000313" key="1">
    <source>
        <dbReference type="EMBL" id="KAK3714830.1"/>
    </source>
</evidence>
<sequence>MASKRSFHQDIGHQESHSEVAEGFTYHIDALEVSPDLTDNVAPLEPVQVASHASVPSMSELSLLFSTERYQRRKCLQAQDQLYHAHLVAARTARLLHTARSFQRTLAECIKAEDKHSFVNLFNAFHDTLADCSETTNGRGETALEDDENCLSYPALFIDGLPASSRTAILDFLSKVRQDGDFVADRLAASSHKELVSLLPDKGHSRSTDSVFGSSPRMSSRMSKHLGYVADVQTDCLSSFECGSPLETLMLSVRDISGTPLHLDSVAVDLWATVCARLISEQKPGSERFVPAVIDIFSSCCPWPGKERLGVWISSILESGYFLLEQPSKQSFRLRVQGQAEITAEDESRAEAFYESAVHSLLKLKHGNTASLEVSQLVRSLADRLQGWQSHIKEALLRDPRGKPSADAVITITVADVTINVNALYPQWRQPSFSSERDPSQTGLQSSASSISGFSLFQKPSASEQLLSAASTVTRPASLPHTPDIVPQMSAEHEPSIQSDTTSSRSCDGQKLHEVCAEIEDSISSSALSGQRNWSVLITRISDGSLRTAREILSDAAGGCFSQALSGENKDFRICKTAIEELLVDDGLSVSWHHTFGPDHRSDLEEIHTQIYQLFEERIASLEENSDFVRAHTWYRKFCCFQTLVNTDNGTEILLSLLQTLRDAKQSSLSRALGLCESCDTSVRSLEPTLELYNKSVRDRADVLARLRDKMWYVAEVRTSAAYEEARSVVSALKIMGRPKEASRTRLAPSLRHWNGAKVPSTGFHLKSEAQVLEILSASPGHGGPNKLSDEQSKILSTWMENNAIENICTGEERLHRLCMEIRKAVEQLTADSSTTWSSALFAREQGPDFPHARKSNASPFWPLHGTNGRFDLLTLQTNIPPSIDSISSASSHPLSARSSRDHFETRSPTLTNKSSTSFWSPAMTEARSPSSATSVGSTQTHAAAAGTATRRTGVITQLSSTTLKEQLHQRATSLFLSDLAMSLFYNGSETDRAFWTGLGGDLSEKYLRSVYASLGTPLPEERSSQRFGFDNAFEKLIRLFSSSCNPYAKLAYLLEIDILLAAHVVEQGPNAPHRRPELQQRDERRHRPDLNDGPTANDAKIDGFRRLFSKRNLRPLALYRDLQYIAALVPSSTIETSSQGKAFWNATVAVLGLKQQARQIMVETADSIIAYHSNNRGHGRASSTAQQERDSATFTAPSRTPSAEDIAHYTMADAAYLLQVTAKEGDAAAQRELATLYLTHPELMDHIIAPLSRPREVFKEELESKWRQNQDPARCDPATMCVAHHWMSLSSKGGDALAKEYLRQREEMDRLG</sequence>
<dbReference type="EMBL" id="JAUTXU010000053">
    <property type="protein sequence ID" value="KAK3714830.1"/>
    <property type="molecule type" value="Genomic_DNA"/>
</dbReference>
<gene>
    <name evidence="1" type="ORF">LTR37_007565</name>
</gene>
<reference evidence="1" key="1">
    <citation type="submission" date="2023-07" db="EMBL/GenBank/DDBJ databases">
        <title>Black Yeasts Isolated from many extreme environments.</title>
        <authorList>
            <person name="Coleine C."/>
            <person name="Stajich J.E."/>
            <person name="Selbmann L."/>
        </authorList>
    </citation>
    <scope>NUCLEOTIDE SEQUENCE</scope>
    <source>
        <strain evidence="1">CCFEE 5714</strain>
    </source>
</reference>
<keyword evidence="2" id="KW-1185">Reference proteome</keyword>
<protein>
    <submittedName>
        <fullName evidence="1">Uncharacterized protein</fullName>
    </submittedName>
</protein>
<accession>A0ACC3ND49</accession>
<comment type="caution">
    <text evidence="1">The sequence shown here is derived from an EMBL/GenBank/DDBJ whole genome shotgun (WGS) entry which is preliminary data.</text>
</comment>
<proteinExistence type="predicted"/>
<dbReference type="Proteomes" id="UP001281147">
    <property type="component" value="Unassembled WGS sequence"/>
</dbReference>
<name>A0ACC3ND49_9PEZI</name>
<evidence type="ECO:0000313" key="2">
    <source>
        <dbReference type="Proteomes" id="UP001281147"/>
    </source>
</evidence>